<feature type="region of interest" description="Disordered" evidence="1">
    <location>
        <begin position="88"/>
        <end position="115"/>
    </location>
</feature>
<organism evidence="2 3">
    <name type="scientific">Paramuricea clavata</name>
    <name type="common">Red gorgonian</name>
    <name type="synonym">Violescent sea-whip</name>
    <dbReference type="NCBI Taxonomy" id="317549"/>
    <lineage>
        <taxon>Eukaryota</taxon>
        <taxon>Metazoa</taxon>
        <taxon>Cnidaria</taxon>
        <taxon>Anthozoa</taxon>
        <taxon>Octocorallia</taxon>
        <taxon>Malacalcyonacea</taxon>
        <taxon>Plexauridae</taxon>
        <taxon>Paramuricea</taxon>
    </lineage>
</organism>
<feature type="compositionally biased region" description="Basic and acidic residues" evidence="1">
    <location>
        <begin position="88"/>
        <end position="99"/>
    </location>
</feature>
<reference evidence="2" key="1">
    <citation type="submission" date="2020-04" db="EMBL/GenBank/DDBJ databases">
        <authorList>
            <person name="Alioto T."/>
            <person name="Alioto T."/>
            <person name="Gomez Garrido J."/>
        </authorList>
    </citation>
    <scope>NUCLEOTIDE SEQUENCE</scope>
    <source>
        <strain evidence="2">A484AB</strain>
    </source>
</reference>
<comment type="caution">
    <text evidence="2">The sequence shown here is derived from an EMBL/GenBank/DDBJ whole genome shotgun (WGS) entry which is preliminary data.</text>
</comment>
<sequence>MKELGIEELEEMSQCVPHQFESWTKAKKKEYLEELAATIVDKYILDTAKHKKIALATSQLEEKQLQRLKDMTSSGRYKCRVPGCNKTFRSDGKWRHTHEPVSQSTSQHRRATTAD</sequence>
<dbReference type="EMBL" id="CACRXK020011826">
    <property type="protein sequence ID" value="CAB4022137.1"/>
    <property type="molecule type" value="Genomic_DNA"/>
</dbReference>
<evidence type="ECO:0000256" key="1">
    <source>
        <dbReference type="SAM" id="MobiDB-lite"/>
    </source>
</evidence>
<evidence type="ECO:0000313" key="2">
    <source>
        <dbReference type="EMBL" id="CAB4022137.1"/>
    </source>
</evidence>
<evidence type="ECO:0000313" key="3">
    <source>
        <dbReference type="Proteomes" id="UP001152795"/>
    </source>
</evidence>
<keyword evidence="3" id="KW-1185">Reference proteome</keyword>
<gene>
    <name evidence="2" type="ORF">PACLA_8A017498</name>
</gene>
<dbReference type="Proteomes" id="UP001152795">
    <property type="component" value="Unassembled WGS sequence"/>
</dbReference>
<name>A0A6S7IW11_PARCT</name>
<accession>A0A6S7IW11</accession>
<proteinExistence type="predicted"/>
<dbReference type="AlphaFoldDB" id="A0A6S7IW11"/>
<protein>
    <submittedName>
        <fullName evidence="2">PREDICTED: uncharacterized protein LOC107350773</fullName>
    </submittedName>
</protein>